<dbReference type="OrthoDB" id="205514at2759"/>
<evidence type="ECO:0000313" key="16">
    <source>
        <dbReference type="EMBL" id="KAF9458134.1"/>
    </source>
</evidence>
<dbReference type="PRINTS" id="PR00870">
    <property type="entry name" value="DNAPOLXBETA"/>
</dbReference>
<protein>
    <recommendedName>
        <fullName evidence="2">DNA-directed DNA polymerase</fullName>
        <ecNumber evidence="2">2.7.7.7</ecNumber>
    </recommendedName>
</protein>
<feature type="active site" description="Nucleophile; Schiff-base intermediate with DNA; for 5'-dRP lyase activity" evidence="13">
    <location>
        <position position="470"/>
    </location>
</feature>
<dbReference type="Proteomes" id="UP000807353">
    <property type="component" value="Unassembled WGS sequence"/>
</dbReference>
<evidence type="ECO:0000256" key="11">
    <source>
        <dbReference type="ARBA" id="ARBA00023239"/>
    </source>
</evidence>
<evidence type="ECO:0000256" key="6">
    <source>
        <dbReference type="ARBA" id="ARBA00022705"/>
    </source>
</evidence>
<dbReference type="PROSITE" id="PS00522">
    <property type="entry name" value="DNA_POLYMERASE_X"/>
    <property type="match status" value="1"/>
</dbReference>
<keyword evidence="11" id="KW-0456">Lyase</keyword>
<dbReference type="GO" id="GO:0006303">
    <property type="term" value="P:double-strand break repair via nonhomologous end joining"/>
    <property type="evidence" value="ECO:0007669"/>
    <property type="project" value="TreeGrafter"/>
</dbReference>
<evidence type="ECO:0000256" key="3">
    <source>
        <dbReference type="ARBA" id="ARBA00022634"/>
    </source>
</evidence>
<evidence type="ECO:0000259" key="15">
    <source>
        <dbReference type="PROSITE" id="PS50172"/>
    </source>
</evidence>
<keyword evidence="3" id="KW-0237">DNA synthesis</keyword>
<dbReference type="InterPro" id="IPR019843">
    <property type="entry name" value="DNA_pol-X_BS"/>
</dbReference>
<dbReference type="EC" id="2.7.7.7" evidence="2"/>
<evidence type="ECO:0000256" key="14">
    <source>
        <dbReference type="SAM" id="MobiDB-lite"/>
    </source>
</evidence>
<evidence type="ECO:0000313" key="17">
    <source>
        <dbReference type="Proteomes" id="UP000807353"/>
    </source>
</evidence>
<dbReference type="SMART" id="SM00483">
    <property type="entry name" value="POLXc"/>
    <property type="match status" value="1"/>
</dbReference>
<dbReference type="GO" id="GO:0006260">
    <property type="term" value="P:DNA replication"/>
    <property type="evidence" value="ECO:0007669"/>
    <property type="project" value="UniProtKB-KW"/>
</dbReference>
<dbReference type="PRINTS" id="PR00869">
    <property type="entry name" value="DNAPOLX"/>
</dbReference>
<dbReference type="GO" id="GO:0005634">
    <property type="term" value="C:nucleus"/>
    <property type="evidence" value="ECO:0007669"/>
    <property type="project" value="TreeGrafter"/>
</dbReference>
<dbReference type="PROSITE" id="PS50172">
    <property type="entry name" value="BRCT"/>
    <property type="match status" value="1"/>
</dbReference>
<evidence type="ECO:0000256" key="1">
    <source>
        <dbReference type="ARBA" id="ARBA00008323"/>
    </source>
</evidence>
<feature type="compositionally biased region" description="Basic and acidic residues" evidence="14">
    <location>
        <begin position="279"/>
        <end position="297"/>
    </location>
</feature>
<evidence type="ECO:0000256" key="7">
    <source>
        <dbReference type="ARBA" id="ARBA00022763"/>
    </source>
</evidence>
<gene>
    <name evidence="16" type="ORF">BDZ94DRAFT_1201680</name>
</gene>
<dbReference type="SUPFAM" id="SSF47802">
    <property type="entry name" value="DNA polymerase beta, N-terminal domain-like"/>
    <property type="match status" value="1"/>
</dbReference>
<dbReference type="SUPFAM" id="SSF81301">
    <property type="entry name" value="Nucleotidyltransferase"/>
    <property type="match status" value="1"/>
</dbReference>
<feature type="region of interest" description="Disordered" evidence="14">
    <location>
        <begin position="56"/>
        <end position="81"/>
    </location>
</feature>
<evidence type="ECO:0000256" key="10">
    <source>
        <dbReference type="ARBA" id="ARBA00023204"/>
    </source>
</evidence>
<dbReference type="InterPro" id="IPR001357">
    <property type="entry name" value="BRCT_dom"/>
</dbReference>
<dbReference type="Gene3D" id="3.30.210.10">
    <property type="entry name" value="DNA polymerase, thumb domain"/>
    <property type="match status" value="1"/>
</dbReference>
<organism evidence="16 17">
    <name type="scientific">Collybia nuda</name>
    <dbReference type="NCBI Taxonomy" id="64659"/>
    <lineage>
        <taxon>Eukaryota</taxon>
        <taxon>Fungi</taxon>
        <taxon>Dikarya</taxon>
        <taxon>Basidiomycota</taxon>
        <taxon>Agaricomycotina</taxon>
        <taxon>Agaricomycetes</taxon>
        <taxon>Agaricomycetidae</taxon>
        <taxon>Agaricales</taxon>
        <taxon>Tricholomatineae</taxon>
        <taxon>Clitocybaceae</taxon>
        <taxon>Collybia</taxon>
    </lineage>
</organism>
<keyword evidence="5" id="KW-0548">Nucleotidyltransferase</keyword>
<evidence type="ECO:0000256" key="4">
    <source>
        <dbReference type="ARBA" id="ARBA00022679"/>
    </source>
</evidence>
<dbReference type="Gene3D" id="3.30.460.10">
    <property type="entry name" value="Beta Polymerase, domain 2"/>
    <property type="match status" value="1"/>
</dbReference>
<dbReference type="CDD" id="cd00141">
    <property type="entry name" value="NT_POLXc"/>
    <property type="match status" value="1"/>
</dbReference>
<dbReference type="Gene3D" id="1.10.150.20">
    <property type="entry name" value="5' to 3' exonuclease, C-terminal subdomain"/>
    <property type="match status" value="1"/>
</dbReference>
<dbReference type="InterPro" id="IPR018944">
    <property type="entry name" value="DNA_pol_lambd_fingers_domain"/>
</dbReference>
<dbReference type="FunFam" id="1.10.150.110:FF:000005">
    <property type="entry name" value="DNA polymerase POL4"/>
    <property type="match status" value="1"/>
</dbReference>
<evidence type="ECO:0000256" key="12">
    <source>
        <dbReference type="ARBA" id="ARBA00049244"/>
    </source>
</evidence>
<keyword evidence="10" id="KW-0234">DNA repair</keyword>
<evidence type="ECO:0000256" key="13">
    <source>
        <dbReference type="PIRSR" id="PIRSR622312-50"/>
    </source>
</evidence>
<dbReference type="Pfam" id="PF14716">
    <property type="entry name" value="HHH_8"/>
    <property type="match status" value="1"/>
</dbReference>
<dbReference type="PANTHER" id="PTHR11276:SF28">
    <property type="entry name" value="DNA POLYMERASE LAMBDA"/>
    <property type="match status" value="1"/>
</dbReference>
<dbReference type="GO" id="GO:0003887">
    <property type="term" value="F:DNA-directed DNA polymerase activity"/>
    <property type="evidence" value="ECO:0007669"/>
    <property type="project" value="UniProtKB-KW"/>
</dbReference>
<dbReference type="InterPro" id="IPR043519">
    <property type="entry name" value="NT_sf"/>
</dbReference>
<dbReference type="InterPro" id="IPR029398">
    <property type="entry name" value="PolB_thumb"/>
</dbReference>
<accession>A0A9P5XW36</accession>
<keyword evidence="7" id="KW-0227">DNA damage</keyword>
<evidence type="ECO:0000256" key="8">
    <source>
        <dbReference type="ARBA" id="ARBA00022932"/>
    </source>
</evidence>
<feature type="compositionally biased region" description="Basic and acidic residues" evidence="14">
    <location>
        <begin position="354"/>
        <end position="370"/>
    </location>
</feature>
<dbReference type="Gene3D" id="1.10.150.110">
    <property type="entry name" value="DNA polymerase beta, N-terminal domain-like"/>
    <property type="match status" value="1"/>
</dbReference>
<proteinExistence type="inferred from homology"/>
<sequence length="743" mass="82655">MTSLKSGPSRLYLEVKERVAKHATSRRQNKVIKLATKDPMTNIAFAPDESSAIYVTSVPPSRSSSSVPGPGAGVTSKGALPLKPEKSSVKLTKLKKKVKPSPMTPAEYVRHLQEKVALELEKRPEPEKSSKRSPFKFLQGTSIFYVGGDMTYASERTRGRMDCIVKYGGNLLAVYDPIVTTHIITDAQASSTLRALGLKRLKEIPDHIPTIKWDWVAKAIGRAPIMTKEGGLKVRMDELFMHAAFSERIDAGLKPAFSSFKNKGKGKVIANEDMSHISEFTQDKPRQSISHSVHDPDDGGNESDEAGLEYSSTGAPPSPPTSPYRPTKTGRFSTTLSEVVRKDQPEDPLAEFYAKARAERDSGWSRHGEGEESDTGSNDGIDETAPKVIAKRGWTCDAKEVQGNTCVNQDIIDRLQELKDLHQSKLSDDDRWRVFSYSKCIRALRNHPKRIDSFAEARAIRGVGEKTAAKIMEIIETGGLRRIGYEKTDDVKATRLFQGIYGVGQSTAFRWYAAGCRTLDDVLGGKGGIKLTAAQEIGIQFYDDINDRMPRDEAKAIFDLIKPIALKIDAKLFVEIMGSYRRGKADCGDIDIMITRPTDDGKTHQGALPRLLRDLHAAGILTEDLAVPEDPNDLETIYRGLCRIPKDGARRRRIDFLTVPWQSRGAALLYYTGDDIFNRAIRWKAGAMGYSLNQKGLFSGVVRDPRDRRVKMNTGTLIASETEEEIFRILNVPWQEPRERVRG</sequence>
<feature type="domain" description="BRCT" evidence="15">
    <location>
        <begin position="133"/>
        <end position="220"/>
    </location>
</feature>
<keyword evidence="4" id="KW-0808">Transferase</keyword>
<keyword evidence="6" id="KW-0235">DNA replication</keyword>
<comment type="catalytic activity">
    <reaction evidence="12">
        <text>DNA(n) + a 2'-deoxyribonucleoside 5'-triphosphate = DNA(n+1) + diphosphate</text>
        <dbReference type="Rhea" id="RHEA:22508"/>
        <dbReference type="Rhea" id="RHEA-COMP:17339"/>
        <dbReference type="Rhea" id="RHEA-COMP:17340"/>
        <dbReference type="ChEBI" id="CHEBI:33019"/>
        <dbReference type="ChEBI" id="CHEBI:61560"/>
        <dbReference type="ChEBI" id="CHEBI:173112"/>
        <dbReference type="EC" id="2.7.7.7"/>
    </reaction>
</comment>
<evidence type="ECO:0000256" key="2">
    <source>
        <dbReference type="ARBA" id="ARBA00012417"/>
    </source>
</evidence>
<keyword evidence="8" id="KW-0239">DNA-directed DNA polymerase</keyword>
<keyword evidence="9" id="KW-0238">DNA-binding</keyword>
<dbReference type="Pfam" id="PF14792">
    <property type="entry name" value="DNA_pol_B_palm"/>
    <property type="match status" value="1"/>
</dbReference>
<dbReference type="InterPro" id="IPR010996">
    <property type="entry name" value="HHH_MUS81"/>
</dbReference>
<reference evidence="16" key="1">
    <citation type="submission" date="2020-11" db="EMBL/GenBank/DDBJ databases">
        <authorList>
            <consortium name="DOE Joint Genome Institute"/>
            <person name="Ahrendt S."/>
            <person name="Riley R."/>
            <person name="Andreopoulos W."/>
            <person name="Labutti K."/>
            <person name="Pangilinan J."/>
            <person name="Ruiz-Duenas F.J."/>
            <person name="Barrasa J.M."/>
            <person name="Sanchez-Garcia M."/>
            <person name="Camarero S."/>
            <person name="Miyauchi S."/>
            <person name="Serrano A."/>
            <person name="Linde D."/>
            <person name="Babiker R."/>
            <person name="Drula E."/>
            <person name="Ayuso-Fernandez I."/>
            <person name="Pacheco R."/>
            <person name="Padilla G."/>
            <person name="Ferreira P."/>
            <person name="Barriuso J."/>
            <person name="Kellner H."/>
            <person name="Castanera R."/>
            <person name="Alfaro M."/>
            <person name="Ramirez L."/>
            <person name="Pisabarro A.G."/>
            <person name="Kuo A."/>
            <person name="Tritt A."/>
            <person name="Lipzen A."/>
            <person name="He G."/>
            <person name="Yan M."/>
            <person name="Ng V."/>
            <person name="Cullen D."/>
            <person name="Martin F."/>
            <person name="Rosso M.-N."/>
            <person name="Henrissat B."/>
            <person name="Hibbett D."/>
            <person name="Martinez A.T."/>
            <person name="Grigoriev I.V."/>
        </authorList>
    </citation>
    <scope>NUCLEOTIDE SEQUENCE</scope>
    <source>
        <strain evidence="16">CBS 247.69</strain>
    </source>
</reference>
<comment type="similarity">
    <text evidence="1">Belongs to the DNA polymerase type-X family.</text>
</comment>
<evidence type="ECO:0000256" key="5">
    <source>
        <dbReference type="ARBA" id="ARBA00022695"/>
    </source>
</evidence>
<dbReference type="GO" id="GO:0003677">
    <property type="term" value="F:DNA binding"/>
    <property type="evidence" value="ECO:0007669"/>
    <property type="project" value="UniProtKB-KW"/>
</dbReference>
<dbReference type="Pfam" id="PF10391">
    <property type="entry name" value="DNA_pol_lambd_f"/>
    <property type="match status" value="1"/>
</dbReference>
<comment type="caution">
    <text evidence="16">The sequence shown here is derived from an EMBL/GenBank/DDBJ whole genome shotgun (WGS) entry which is preliminary data.</text>
</comment>
<dbReference type="PANTHER" id="PTHR11276">
    <property type="entry name" value="DNA POLYMERASE TYPE-X FAMILY MEMBER"/>
    <property type="match status" value="1"/>
</dbReference>
<dbReference type="InterPro" id="IPR027421">
    <property type="entry name" value="DNA_pol_lamdba_lyase_dom_sf"/>
</dbReference>
<dbReference type="SUPFAM" id="SSF81585">
    <property type="entry name" value="PsbU/PolX domain-like"/>
    <property type="match status" value="1"/>
</dbReference>
<dbReference type="InterPro" id="IPR022312">
    <property type="entry name" value="DNA_pol_X"/>
</dbReference>
<feature type="compositionally biased region" description="Acidic residues" evidence="14">
    <location>
        <begin position="298"/>
        <end position="307"/>
    </location>
</feature>
<dbReference type="GO" id="GO:0016829">
    <property type="term" value="F:lyase activity"/>
    <property type="evidence" value="ECO:0007669"/>
    <property type="project" value="UniProtKB-KW"/>
</dbReference>
<dbReference type="InterPro" id="IPR002054">
    <property type="entry name" value="DNA-dir_DNA_pol_X"/>
</dbReference>
<feature type="compositionally biased region" description="Low complexity" evidence="14">
    <location>
        <begin position="56"/>
        <end position="76"/>
    </location>
</feature>
<evidence type="ECO:0000256" key="9">
    <source>
        <dbReference type="ARBA" id="ARBA00023125"/>
    </source>
</evidence>
<dbReference type="InterPro" id="IPR002008">
    <property type="entry name" value="DNA_pol_X_beta-like"/>
</dbReference>
<keyword evidence="17" id="KW-1185">Reference proteome</keyword>
<feature type="region of interest" description="Disordered" evidence="14">
    <location>
        <begin position="279"/>
        <end position="383"/>
    </location>
</feature>
<dbReference type="Pfam" id="PF14791">
    <property type="entry name" value="DNA_pol_B_thumb"/>
    <property type="match status" value="1"/>
</dbReference>
<dbReference type="InterPro" id="IPR028207">
    <property type="entry name" value="DNA_pol_B_palm_palm"/>
</dbReference>
<dbReference type="InterPro" id="IPR037160">
    <property type="entry name" value="DNA_Pol_thumb_sf"/>
</dbReference>
<name>A0A9P5XW36_9AGAR</name>
<dbReference type="AlphaFoldDB" id="A0A9P5XW36"/>
<dbReference type="EMBL" id="MU150349">
    <property type="protein sequence ID" value="KAF9458134.1"/>
    <property type="molecule type" value="Genomic_DNA"/>
</dbReference>